<keyword evidence="3" id="KW-1185">Reference proteome</keyword>
<evidence type="ECO:0008006" key="4">
    <source>
        <dbReference type="Google" id="ProtNLM"/>
    </source>
</evidence>
<evidence type="ECO:0000313" key="2">
    <source>
        <dbReference type="EMBL" id="MBB6061531.1"/>
    </source>
</evidence>
<gene>
    <name evidence="2" type="ORF">HNQ93_004412</name>
</gene>
<dbReference type="AlphaFoldDB" id="A0A7W9T4P7"/>
<evidence type="ECO:0000313" key="3">
    <source>
        <dbReference type="Proteomes" id="UP000532746"/>
    </source>
</evidence>
<evidence type="ECO:0000256" key="1">
    <source>
        <dbReference type="SAM" id="SignalP"/>
    </source>
</evidence>
<protein>
    <recommendedName>
        <fullName evidence="4">Polysaccharide deacetylase</fullName>
    </recommendedName>
</protein>
<dbReference type="SUPFAM" id="SSF159501">
    <property type="entry name" value="EreA/ChaN-like"/>
    <property type="match status" value="1"/>
</dbReference>
<dbReference type="Proteomes" id="UP000532746">
    <property type="component" value="Unassembled WGS sequence"/>
</dbReference>
<comment type="caution">
    <text evidence="2">The sequence shown here is derived from an EMBL/GenBank/DDBJ whole genome shotgun (WGS) entry which is preliminary data.</text>
</comment>
<accession>A0A7W9T4P7</accession>
<dbReference type="RefSeq" id="WP_183405591.1">
    <property type="nucleotide sequence ID" value="NZ_JACHGG010000017.1"/>
</dbReference>
<sequence>MCFQLQMVYKRSFYVLVAGLCLPLASPFAAAGQATTEAIQKSTYQFSQAIAQTVEAAAPTQRTAAAEQAAVASSFIGDYQAALQYVDRNAPAMPTISKADSLYFLRFRPQNAREYILTRAGRERIVMINEAHHVPLHRVFTLSLLAGLYQQGYRYLGAETLSEGDQGLAKRGYPVTSSTDYATNSGYYTAEPQYGNLIREALRLGFTVFAYDAFPDVPPADFARQREIQQARNIQKVLQADPNAKILIHAGYDHIREDSLGGSWGKAMAGRVKEFTGIDPFTINQEKLTEKSAPRFENPYYKLAQATEASVFQSPEGQVFAGPVGASLFDVRVYHPPTRYHDGRPDWLLLNGRRKSYIIPRRAQLGAYPCLVFAYRKEEDSRVAVAADIIELRTPQDRTALILEPGRYLLRFQASNGTTKQMPLRIK</sequence>
<feature type="signal peptide" evidence="1">
    <location>
        <begin position="1"/>
        <end position="31"/>
    </location>
</feature>
<proteinExistence type="predicted"/>
<reference evidence="2 3" key="1">
    <citation type="submission" date="2020-08" db="EMBL/GenBank/DDBJ databases">
        <title>Genomic Encyclopedia of Type Strains, Phase IV (KMG-IV): sequencing the most valuable type-strain genomes for metagenomic binning, comparative biology and taxonomic classification.</title>
        <authorList>
            <person name="Goeker M."/>
        </authorList>
    </citation>
    <scope>NUCLEOTIDE SEQUENCE [LARGE SCALE GENOMIC DNA]</scope>
    <source>
        <strain evidence="2 3">DSM 26718</strain>
    </source>
</reference>
<feature type="chain" id="PRO_5031362241" description="Polysaccharide deacetylase" evidence="1">
    <location>
        <begin position="32"/>
        <end position="427"/>
    </location>
</feature>
<keyword evidence="1" id="KW-0732">Signal</keyword>
<name>A0A7W9T4P7_9BACT</name>
<organism evidence="2 3">
    <name type="scientific">Hymenobacter luteus</name>
    <dbReference type="NCBI Taxonomy" id="1411122"/>
    <lineage>
        <taxon>Bacteria</taxon>
        <taxon>Pseudomonadati</taxon>
        <taxon>Bacteroidota</taxon>
        <taxon>Cytophagia</taxon>
        <taxon>Cytophagales</taxon>
        <taxon>Hymenobacteraceae</taxon>
        <taxon>Hymenobacter</taxon>
    </lineage>
</organism>
<dbReference type="EMBL" id="JACHGG010000017">
    <property type="protein sequence ID" value="MBB6061531.1"/>
    <property type="molecule type" value="Genomic_DNA"/>
</dbReference>